<dbReference type="Proteomes" id="UP000559256">
    <property type="component" value="Unassembled WGS sequence"/>
</dbReference>
<feature type="region of interest" description="Disordered" evidence="5">
    <location>
        <begin position="173"/>
        <end position="249"/>
    </location>
</feature>
<evidence type="ECO:0000256" key="3">
    <source>
        <dbReference type="ARBA" id="ARBA00022989"/>
    </source>
</evidence>
<evidence type="ECO:0000256" key="6">
    <source>
        <dbReference type="SAM" id="Phobius"/>
    </source>
</evidence>
<feature type="region of interest" description="Disordered" evidence="5">
    <location>
        <begin position="884"/>
        <end position="944"/>
    </location>
</feature>
<feature type="compositionally biased region" description="Low complexity" evidence="5">
    <location>
        <begin position="178"/>
        <end position="188"/>
    </location>
</feature>
<feature type="region of interest" description="Disordered" evidence="5">
    <location>
        <begin position="579"/>
        <end position="698"/>
    </location>
</feature>
<accession>A0A8H5BCS3</accession>
<feature type="compositionally biased region" description="Basic and acidic residues" evidence="5">
    <location>
        <begin position="293"/>
        <end position="310"/>
    </location>
</feature>
<protein>
    <submittedName>
        <fullName evidence="7">Uncharacterized protein</fullName>
    </submittedName>
</protein>
<feature type="region of interest" description="Disordered" evidence="5">
    <location>
        <begin position="525"/>
        <end position="567"/>
    </location>
</feature>
<dbReference type="InterPro" id="IPR051694">
    <property type="entry name" value="Immunoregulatory_rcpt-like"/>
</dbReference>
<feature type="compositionally biased region" description="Low complexity" evidence="5">
    <location>
        <begin position="895"/>
        <end position="909"/>
    </location>
</feature>
<dbReference type="OrthoDB" id="2563978at2759"/>
<dbReference type="PANTHER" id="PTHR15549:SF30">
    <property type="entry name" value="MID2 DOMAIN-CONTAINING PROTEIN"/>
    <property type="match status" value="1"/>
</dbReference>
<feature type="region of interest" description="Disordered" evidence="5">
    <location>
        <begin position="282"/>
        <end position="391"/>
    </location>
</feature>
<gene>
    <name evidence="7" type="ORF">D9758_018216</name>
</gene>
<proteinExistence type="predicted"/>
<dbReference type="EMBL" id="JAACJM010000403">
    <property type="protein sequence ID" value="KAF5320658.1"/>
    <property type="molecule type" value="Genomic_DNA"/>
</dbReference>
<comment type="subcellular location">
    <subcellularLocation>
        <location evidence="1">Membrane</location>
        <topology evidence="1">Single-pass membrane protein</topology>
    </subcellularLocation>
</comment>
<feature type="compositionally biased region" description="Low complexity" evidence="5">
    <location>
        <begin position="541"/>
        <end position="556"/>
    </location>
</feature>
<evidence type="ECO:0000256" key="2">
    <source>
        <dbReference type="ARBA" id="ARBA00022692"/>
    </source>
</evidence>
<feature type="region of interest" description="Disordered" evidence="5">
    <location>
        <begin position="411"/>
        <end position="432"/>
    </location>
</feature>
<feature type="compositionally biased region" description="Low complexity" evidence="5">
    <location>
        <begin position="760"/>
        <end position="820"/>
    </location>
</feature>
<feature type="region of interest" description="Disordered" evidence="5">
    <location>
        <begin position="58"/>
        <end position="89"/>
    </location>
</feature>
<feature type="compositionally biased region" description="Polar residues" evidence="5">
    <location>
        <begin position="206"/>
        <end position="215"/>
    </location>
</feature>
<keyword evidence="8" id="KW-1185">Reference proteome</keyword>
<feature type="compositionally biased region" description="Polar residues" evidence="5">
    <location>
        <begin position="366"/>
        <end position="376"/>
    </location>
</feature>
<name>A0A8H5BCS3_9AGAR</name>
<dbReference type="AlphaFoldDB" id="A0A8H5BCS3"/>
<feature type="compositionally biased region" description="Polar residues" evidence="5">
    <location>
        <begin position="330"/>
        <end position="341"/>
    </location>
</feature>
<evidence type="ECO:0000313" key="7">
    <source>
        <dbReference type="EMBL" id="KAF5320658.1"/>
    </source>
</evidence>
<dbReference type="GO" id="GO:0016020">
    <property type="term" value="C:membrane"/>
    <property type="evidence" value="ECO:0007669"/>
    <property type="project" value="UniProtKB-SubCell"/>
</dbReference>
<evidence type="ECO:0000256" key="1">
    <source>
        <dbReference type="ARBA" id="ARBA00004167"/>
    </source>
</evidence>
<evidence type="ECO:0000256" key="4">
    <source>
        <dbReference type="ARBA" id="ARBA00023136"/>
    </source>
</evidence>
<feature type="compositionally biased region" description="Low complexity" evidence="5">
    <location>
        <begin position="226"/>
        <end position="247"/>
    </location>
</feature>
<feature type="compositionally biased region" description="Basic and acidic residues" evidence="5">
    <location>
        <begin position="194"/>
        <end position="204"/>
    </location>
</feature>
<comment type="caution">
    <text evidence="7">The sequence shown here is derived from an EMBL/GenBank/DDBJ whole genome shotgun (WGS) entry which is preliminary data.</text>
</comment>
<feature type="region of interest" description="Disordered" evidence="5">
    <location>
        <begin position="760"/>
        <end position="870"/>
    </location>
</feature>
<keyword evidence="2 6" id="KW-0812">Transmembrane</keyword>
<feature type="compositionally biased region" description="Low complexity" evidence="5">
    <location>
        <begin position="411"/>
        <end position="425"/>
    </location>
</feature>
<feature type="transmembrane region" description="Helical" evidence="6">
    <location>
        <begin position="124"/>
        <end position="147"/>
    </location>
</feature>
<evidence type="ECO:0000313" key="8">
    <source>
        <dbReference type="Proteomes" id="UP000559256"/>
    </source>
</evidence>
<sequence length="944" mass="98077">MSGPTQELPSWFTISTTILTDAAGNPTATSESLLYLPLTYYGPSIPLGSLWTYGGLTSPASTSSTTPTETSTSVTPITSSVSSSSPLTSVSSTSSVASTSSFALPTPSPTSGASGESGLSRGQLVGIIVGSIIGFIFLLILLLLLFICCSNRRKRQNPRFSMVAPIEEDYYIVGPGGESPTEGSPRSSGEVEDSFLRRGAERKSAPITQPMSNVPPSAAGVVRADNGSNSQNNSLGSSRSSNSAASGYGHEIPSALSNSYEDTADSFGQRWRGNILSREQLRRLDEEEEPDDTLVHSEHNFGAEDKDKANDLLPLIPPPRLVDPERSRSRLSQRSTPSHGSHLSGDLNEATVHTARRVRAEDLAPRSSTVSTTTNPFEEPVAGPSGHSHRDSGVWKGLGTLAAAAGLGRWFSSSNPSSRRNSAAPGLSSTLLGDNDIEQARTLLNDPDNFPSPPPQMTEFRRTGSSGLGLMATGDRPISSVSAKSGTSTVYYDAYSTPGTPYGERGTPLPALPAPLPRALANSSSAEMGYWTPPVTTPLQSSSSRGMEPSSGPESGSGSGTATQGLYSHPRHYDAATLSSTAEDTPGHSLGPNDSGIDILDMPIPRGMSPFASTSSLRDTLDKDRDTITTPNSSLGSSSAKKGGLKFPPGLGGLPTPSVWHDTQGTTPSPGSFAAGSRGGSTTHLPEDNANRLSTGTGDAGITIDVLEEAPPTAGAQWRTLATSGFTGFPFGGERRTTFGMPHLVHQHPDHISEIGSLHSMRSHLSPHSSRSAGSAAASRRDASGSTGSNSSRPSATGARSVLSSSEGGHSLSHSGSISSDGRKRNHKPGNGTMSPALSAFGHSGRGPSGATSSTHPISHGRFPTSTISEVENARVRLNLLSGGPSSVTIDGSEEASASASRSAPTSPRIGRTLSPQPHSHYDRSLSLSPIPWAGGLEDSWQPS</sequence>
<dbReference type="GO" id="GO:0071944">
    <property type="term" value="C:cell periphery"/>
    <property type="evidence" value="ECO:0007669"/>
    <property type="project" value="UniProtKB-ARBA"/>
</dbReference>
<feature type="region of interest" description="Disordered" evidence="5">
    <location>
        <begin position="98"/>
        <end position="117"/>
    </location>
</feature>
<organism evidence="7 8">
    <name type="scientific">Tetrapyrgos nigripes</name>
    <dbReference type="NCBI Taxonomy" id="182062"/>
    <lineage>
        <taxon>Eukaryota</taxon>
        <taxon>Fungi</taxon>
        <taxon>Dikarya</taxon>
        <taxon>Basidiomycota</taxon>
        <taxon>Agaricomycotina</taxon>
        <taxon>Agaricomycetes</taxon>
        <taxon>Agaricomycetidae</taxon>
        <taxon>Agaricales</taxon>
        <taxon>Marasmiineae</taxon>
        <taxon>Marasmiaceae</taxon>
        <taxon>Tetrapyrgos</taxon>
    </lineage>
</organism>
<feature type="compositionally biased region" description="Polar residues" evidence="5">
    <location>
        <begin position="661"/>
        <end position="670"/>
    </location>
</feature>
<dbReference type="PANTHER" id="PTHR15549">
    <property type="entry name" value="PAIRED IMMUNOGLOBULIN-LIKE TYPE 2 RECEPTOR"/>
    <property type="match status" value="1"/>
</dbReference>
<keyword evidence="4 6" id="KW-0472">Membrane</keyword>
<feature type="compositionally biased region" description="Low complexity" evidence="5">
    <location>
        <begin position="633"/>
        <end position="649"/>
    </location>
</feature>
<reference evidence="7 8" key="1">
    <citation type="journal article" date="2020" name="ISME J.">
        <title>Uncovering the hidden diversity of litter-decomposition mechanisms in mushroom-forming fungi.</title>
        <authorList>
            <person name="Floudas D."/>
            <person name="Bentzer J."/>
            <person name="Ahren D."/>
            <person name="Johansson T."/>
            <person name="Persson P."/>
            <person name="Tunlid A."/>
        </authorList>
    </citation>
    <scope>NUCLEOTIDE SEQUENCE [LARGE SCALE GENOMIC DNA]</scope>
    <source>
        <strain evidence="7 8">CBS 291.85</strain>
    </source>
</reference>
<evidence type="ECO:0000256" key="5">
    <source>
        <dbReference type="SAM" id="MobiDB-lite"/>
    </source>
</evidence>
<keyword evidence="3 6" id="KW-1133">Transmembrane helix</keyword>